<feature type="transmembrane region" description="Helical" evidence="7">
    <location>
        <begin position="273"/>
        <end position="296"/>
    </location>
</feature>
<feature type="transmembrane region" description="Helical" evidence="7">
    <location>
        <begin position="349"/>
        <end position="371"/>
    </location>
</feature>
<dbReference type="PANTHER" id="PTHR16172">
    <property type="entry name" value="MAJOR FACILITATOR SUPERFAMILY DOMAIN-CONTAINING PROTEIN 6-LIKE"/>
    <property type="match status" value="1"/>
</dbReference>
<feature type="transmembrane region" description="Helical" evidence="7">
    <location>
        <begin position="463"/>
        <end position="482"/>
    </location>
</feature>
<evidence type="ECO:0000313" key="10">
    <source>
        <dbReference type="Proteomes" id="UP001642483"/>
    </source>
</evidence>
<accession>A0ABP0FV35</accession>
<dbReference type="PANTHER" id="PTHR16172:SF2">
    <property type="entry name" value="MAJOR FACILITATOR SUPERFAMILY DOMAIN-CONTAINING PROTEIN 6"/>
    <property type="match status" value="1"/>
</dbReference>
<keyword evidence="5 7" id="KW-0472">Membrane</keyword>
<comment type="caution">
    <text evidence="9">The sequence shown here is derived from an EMBL/GenBank/DDBJ whole genome shotgun (WGS) entry which is preliminary data.</text>
</comment>
<dbReference type="InterPro" id="IPR051717">
    <property type="entry name" value="MFS_MFSD6"/>
</dbReference>
<evidence type="ECO:0000256" key="1">
    <source>
        <dbReference type="ARBA" id="ARBA00004141"/>
    </source>
</evidence>
<dbReference type="Proteomes" id="UP001642483">
    <property type="component" value="Unassembled WGS sequence"/>
</dbReference>
<dbReference type="SUPFAM" id="SSF103473">
    <property type="entry name" value="MFS general substrate transporter"/>
    <property type="match status" value="1"/>
</dbReference>
<dbReference type="Gene3D" id="1.20.1250.20">
    <property type="entry name" value="MFS general substrate transporter like domains"/>
    <property type="match status" value="3"/>
</dbReference>
<feature type="compositionally biased region" description="Low complexity" evidence="6">
    <location>
        <begin position="608"/>
        <end position="626"/>
    </location>
</feature>
<feature type="transmembrane region" description="Helical" evidence="7">
    <location>
        <begin position="97"/>
        <end position="115"/>
    </location>
</feature>
<proteinExistence type="inferred from homology"/>
<dbReference type="EMBL" id="CAWYQH010000090">
    <property type="protein sequence ID" value="CAK8681840.1"/>
    <property type="molecule type" value="Genomic_DNA"/>
</dbReference>
<organism evidence="9 10">
    <name type="scientific">Clavelina lepadiformis</name>
    <name type="common">Light-bulb sea squirt</name>
    <name type="synonym">Ascidia lepadiformis</name>
    <dbReference type="NCBI Taxonomy" id="159417"/>
    <lineage>
        <taxon>Eukaryota</taxon>
        <taxon>Metazoa</taxon>
        <taxon>Chordata</taxon>
        <taxon>Tunicata</taxon>
        <taxon>Ascidiacea</taxon>
        <taxon>Aplousobranchia</taxon>
        <taxon>Clavelinidae</taxon>
        <taxon>Clavelina</taxon>
    </lineage>
</organism>
<dbReference type="Pfam" id="PF12832">
    <property type="entry name" value="MFS_1_like"/>
    <property type="match status" value="1"/>
</dbReference>
<feature type="transmembrane region" description="Helical" evidence="7">
    <location>
        <begin position="433"/>
        <end position="451"/>
    </location>
</feature>
<evidence type="ECO:0000259" key="8">
    <source>
        <dbReference type="PROSITE" id="PS50850"/>
    </source>
</evidence>
<evidence type="ECO:0000256" key="7">
    <source>
        <dbReference type="SAM" id="Phobius"/>
    </source>
</evidence>
<feature type="domain" description="Major facilitator superfamily (MFS) profile" evidence="8">
    <location>
        <begin position="397"/>
        <end position="626"/>
    </location>
</feature>
<feature type="transmembrane region" description="Helical" evidence="7">
    <location>
        <begin position="317"/>
        <end position="337"/>
    </location>
</feature>
<evidence type="ECO:0000256" key="4">
    <source>
        <dbReference type="ARBA" id="ARBA00022989"/>
    </source>
</evidence>
<evidence type="ECO:0000256" key="3">
    <source>
        <dbReference type="ARBA" id="ARBA00022692"/>
    </source>
</evidence>
<evidence type="ECO:0000256" key="2">
    <source>
        <dbReference type="ARBA" id="ARBA00005241"/>
    </source>
</evidence>
<reference evidence="9 10" key="1">
    <citation type="submission" date="2024-02" db="EMBL/GenBank/DDBJ databases">
        <authorList>
            <person name="Daric V."/>
            <person name="Darras S."/>
        </authorList>
    </citation>
    <scope>NUCLEOTIDE SEQUENCE [LARGE SCALE GENOMIC DNA]</scope>
</reference>
<keyword evidence="10" id="KW-1185">Reference proteome</keyword>
<feature type="transmembrane region" description="Helical" evidence="7">
    <location>
        <begin position="518"/>
        <end position="542"/>
    </location>
</feature>
<evidence type="ECO:0000256" key="6">
    <source>
        <dbReference type="SAM" id="MobiDB-lite"/>
    </source>
</evidence>
<dbReference type="InterPro" id="IPR020846">
    <property type="entry name" value="MFS_dom"/>
</dbReference>
<feature type="transmembrane region" description="Helical" evidence="7">
    <location>
        <begin position="392"/>
        <end position="413"/>
    </location>
</feature>
<comment type="similarity">
    <text evidence="2">Belongs to the major facilitator superfamily. MFSD6 family.</text>
</comment>
<dbReference type="InterPro" id="IPR036259">
    <property type="entry name" value="MFS_trans_sf"/>
</dbReference>
<feature type="transmembrane region" description="Helical" evidence="7">
    <location>
        <begin position="554"/>
        <end position="573"/>
    </location>
</feature>
<keyword evidence="3 7" id="KW-0812">Transmembrane</keyword>
<dbReference type="InterPro" id="IPR024989">
    <property type="entry name" value="MFS_assoc_dom"/>
</dbReference>
<dbReference type="PROSITE" id="PS50850">
    <property type="entry name" value="MFS"/>
    <property type="match status" value="1"/>
</dbReference>
<name>A0ABP0FV35_CLALP</name>
<sequence>MEIASMTSLNMLPQDRRNNGEGKECRVNLSYIPLKVIYFTVQAGQASQVVFRALLLKHMGMSTTQNGIISAVDRILGMFIPPTLGWITDKTRKPKGVIFWLFFTGAIFVASLYFIPPEKKHFDQTGQSIQASCFPVSCKFLNSEKASCDNRTLTSLKCASESQILQVNTSRESCSLLRQNTTSFQYEEVIPEEFLAGGMENLLPVTNVINHVAHLNTSLANITSFACKANVTFVPSFNIDLRLASDIFKNTTENICLCIHDITSQSQEDEYGATFWCLMVIFVLTSISVFGGTTVVDSMILGVFPEKERHNFGLQRMWGAVGFGAAPILIGLIKDAIAAQVTDPNSNLIFTPVFFAPAFFWSILCIVTWNLSSKVVKDLPDQKIKLSGIKILLTNVRIFPFLVLITTVGYSIAVGELYMFWLAEDRFNATSTTLAMTTTVASSLDVLTYIVSGTLIRKFGPRLMMTGGLFIMGVRLFLYTLVTEAWHLIFAEALRGVSWPLTWIAACHHIANISPPGLAATTMGLVQALLYGLGYGSGALLGGYLFEQYGGDDMFRISFAMTAAVSFFYFVVYKCIDSFGNGHEQVKNEEENERLKQNDVNGNGNAKSDLLLVDDGSSSSCSDAKL</sequence>
<protein>
    <recommendedName>
        <fullName evidence="8">Major facilitator superfamily (MFS) profile domain-containing protein</fullName>
    </recommendedName>
</protein>
<feature type="region of interest" description="Disordered" evidence="6">
    <location>
        <begin position="594"/>
        <end position="626"/>
    </location>
</feature>
<keyword evidence="4 7" id="KW-1133">Transmembrane helix</keyword>
<evidence type="ECO:0000256" key="5">
    <source>
        <dbReference type="ARBA" id="ARBA00023136"/>
    </source>
</evidence>
<comment type="subcellular location">
    <subcellularLocation>
        <location evidence="1">Membrane</location>
        <topology evidence="1">Multi-pass membrane protein</topology>
    </subcellularLocation>
</comment>
<gene>
    <name evidence="9" type="ORF">CVLEPA_LOCUS12076</name>
</gene>
<evidence type="ECO:0000313" key="9">
    <source>
        <dbReference type="EMBL" id="CAK8681840.1"/>
    </source>
</evidence>